<dbReference type="KEGG" id="mgo:AFA91_09630"/>
<sequence>MSQLKSIGVAAVCTAAGSMTFFSNGIAAADDYAGKTYTDASSVASNARQTVIVATRIGSILAQPDCIVTSSQKAPFLHGTAHVQDTVLFHLNCNGGYATTTTPGASLLSPQGREAKTAADEAAAQAGTPDA</sequence>
<dbReference type="Proteomes" id="UP000062255">
    <property type="component" value="Chromosome"/>
</dbReference>
<proteinExistence type="predicted"/>
<protein>
    <submittedName>
        <fullName evidence="2">Uncharacterized protein</fullName>
    </submittedName>
</protein>
<gene>
    <name evidence="2" type="ORF">AFA91_09630</name>
</gene>
<dbReference type="PATRIC" id="fig|134601.6.peg.2006"/>
<evidence type="ECO:0000256" key="1">
    <source>
        <dbReference type="SAM" id="MobiDB-lite"/>
    </source>
</evidence>
<reference evidence="2 3" key="1">
    <citation type="submission" date="2015-07" db="EMBL/GenBank/DDBJ databases">
        <title>Complete genome sequence of Mycobacterium goodii X7B, a facultative thermophilic biodesulfurizing bacterium.</title>
        <authorList>
            <person name="Yu B."/>
            <person name="Li F."/>
            <person name="Xu P."/>
        </authorList>
    </citation>
    <scope>NUCLEOTIDE SEQUENCE [LARGE SCALE GENOMIC DNA]</scope>
    <source>
        <strain evidence="2 3">X7B</strain>
    </source>
</reference>
<dbReference type="RefSeq" id="WP_235624138.1">
    <property type="nucleotide sequence ID" value="NZ_CP012150.1"/>
</dbReference>
<dbReference type="EMBL" id="CP012150">
    <property type="protein sequence ID" value="AKS32085.1"/>
    <property type="molecule type" value="Genomic_DNA"/>
</dbReference>
<feature type="compositionally biased region" description="Low complexity" evidence="1">
    <location>
        <begin position="120"/>
        <end position="131"/>
    </location>
</feature>
<organism evidence="2 3">
    <name type="scientific">Mycolicibacterium goodii</name>
    <name type="common">Mycobacterium goodii</name>
    <dbReference type="NCBI Taxonomy" id="134601"/>
    <lineage>
        <taxon>Bacteria</taxon>
        <taxon>Bacillati</taxon>
        <taxon>Actinomycetota</taxon>
        <taxon>Actinomycetes</taxon>
        <taxon>Mycobacteriales</taxon>
        <taxon>Mycobacteriaceae</taxon>
        <taxon>Mycolicibacterium</taxon>
    </lineage>
</organism>
<accession>A0A0K0X3Q1</accession>
<feature type="region of interest" description="Disordered" evidence="1">
    <location>
        <begin position="102"/>
        <end position="131"/>
    </location>
</feature>
<name>A0A0K0X3Q1_MYCGD</name>
<dbReference type="AlphaFoldDB" id="A0A0K0X3Q1"/>
<evidence type="ECO:0000313" key="2">
    <source>
        <dbReference type="EMBL" id="AKS32085.1"/>
    </source>
</evidence>
<evidence type="ECO:0000313" key="3">
    <source>
        <dbReference type="Proteomes" id="UP000062255"/>
    </source>
</evidence>